<dbReference type="AlphaFoldDB" id="A0ABD3UJN3"/>
<evidence type="ECO:0000313" key="3">
    <source>
        <dbReference type="Proteomes" id="UP001634393"/>
    </source>
</evidence>
<keyword evidence="1" id="KW-0812">Transmembrane</keyword>
<dbReference type="EMBL" id="JBJXBP010000001">
    <property type="protein sequence ID" value="KAL3849146.1"/>
    <property type="molecule type" value="Genomic_DNA"/>
</dbReference>
<name>A0ABD3UJN3_9LAMI</name>
<gene>
    <name evidence="2" type="ORF">ACJIZ3_011028</name>
</gene>
<comment type="caution">
    <text evidence="2">The sequence shown here is derived from an EMBL/GenBank/DDBJ whole genome shotgun (WGS) entry which is preliminary data.</text>
</comment>
<dbReference type="PANTHER" id="PTHR31170">
    <property type="entry name" value="BNAC04G53230D PROTEIN"/>
    <property type="match status" value="1"/>
</dbReference>
<dbReference type="PANTHER" id="PTHR31170:SF17">
    <property type="match status" value="1"/>
</dbReference>
<protein>
    <submittedName>
        <fullName evidence="2">Uncharacterized protein</fullName>
    </submittedName>
</protein>
<proteinExistence type="predicted"/>
<keyword evidence="1" id="KW-1133">Transmembrane helix</keyword>
<dbReference type="Proteomes" id="UP001634393">
    <property type="component" value="Unassembled WGS sequence"/>
</dbReference>
<keyword evidence="1" id="KW-0472">Membrane</keyword>
<dbReference type="Pfam" id="PF03140">
    <property type="entry name" value="DUF247"/>
    <property type="match status" value="1"/>
</dbReference>
<reference evidence="2 3" key="1">
    <citation type="submission" date="2024-12" db="EMBL/GenBank/DDBJ databases">
        <title>The unique morphological basis and parallel evolutionary history of personate flowers in Penstemon.</title>
        <authorList>
            <person name="Depatie T.H."/>
            <person name="Wessinger C.A."/>
        </authorList>
    </citation>
    <scope>NUCLEOTIDE SEQUENCE [LARGE SCALE GENOMIC DNA]</scope>
    <source>
        <strain evidence="2">WTNN_2</strain>
        <tissue evidence="2">Leaf</tissue>
    </source>
</reference>
<feature type="transmembrane region" description="Helical" evidence="1">
    <location>
        <begin position="392"/>
        <end position="416"/>
    </location>
</feature>
<organism evidence="2 3">
    <name type="scientific">Penstemon smallii</name>
    <dbReference type="NCBI Taxonomy" id="265156"/>
    <lineage>
        <taxon>Eukaryota</taxon>
        <taxon>Viridiplantae</taxon>
        <taxon>Streptophyta</taxon>
        <taxon>Embryophyta</taxon>
        <taxon>Tracheophyta</taxon>
        <taxon>Spermatophyta</taxon>
        <taxon>Magnoliopsida</taxon>
        <taxon>eudicotyledons</taxon>
        <taxon>Gunneridae</taxon>
        <taxon>Pentapetalae</taxon>
        <taxon>asterids</taxon>
        <taxon>lamiids</taxon>
        <taxon>Lamiales</taxon>
        <taxon>Plantaginaceae</taxon>
        <taxon>Cheloneae</taxon>
        <taxon>Penstemon</taxon>
    </lineage>
</organism>
<sequence length="421" mass="49920">MEPQSITVKLDQLSVEQQECTIYRVNSHLRNVNDKAYEPEIISIGPYHRGKDNLKMLEEHKLHYLHILLQSKKKNVQDFISEIEREEPKARKCYAEPISLKATEFTEMMVLDGIFIIELVRKFSMPQLREKNDPIFHMDWIMTNLQRHLMLFENQIPFFILLKLFDLVEVQGQHNRLMYLFACFFYNIYPGKVRRDRWKPRPKSPDMIKHLLDLVHSDWYPSSHLLGLGDVHVRQRWRSINSATGLIEANVKFKRNKEFTTLFDVGFEKGTILLAPITIEDRTESFLRNLIAYEQYFQNTEYSFVTDYVIFLNCLIDSPRDVQKLSHFGIMENCLGDDEVVANMFNKLTDSITLPSNPFSYRRIFRSVKIHCRRKRNRWMAMLRRNYLNSPWAIISIIAAFIIVILTIIQTVFSIMQVVKN</sequence>
<keyword evidence="3" id="KW-1185">Reference proteome</keyword>
<dbReference type="InterPro" id="IPR004158">
    <property type="entry name" value="DUF247_pln"/>
</dbReference>
<evidence type="ECO:0000256" key="1">
    <source>
        <dbReference type="SAM" id="Phobius"/>
    </source>
</evidence>
<evidence type="ECO:0000313" key="2">
    <source>
        <dbReference type="EMBL" id="KAL3849146.1"/>
    </source>
</evidence>
<accession>A0ABD3UJN3</accession>